<dbReference type="InterPro" id="IPR002172">
    <property type="entry name" value="LDrepeatLR_classA_rpt"/>
</dbReference>
<reference evidence="5" key="2">
    <citation type="submission" date="2021-01" db="UniProtKB">
        <authorList>
            <consortium name="EnsemblMetazoa"/>
        </authorList>
    </citation>
    <scope>IDENTIFICATION</scope>
</reference>
<keyword evidence="3" id="KW-0472">Membrane</keyword>
<proteinExistence type="predicted"/>
<dbReference type="PROSITE" id="PS01180">
    <property type="entry name" value="CUB"/>
    <property type="match status" value="1"/>
</dbReference>
<keyword evidence="3" id="KW-1133">Transmembrane helix</keyword>
<dbReference type="CDD" id="cd00112">
    <property type="entry name" value="LDLa"/>
    <property type="match status" value="1"/>
</dbReference>
<dbReference type="EnsemblMetazoa" id="XM_030975951">
    <property type="protein sequence ID" value="XP_030831811"/>
    <property type="gene ID" value="LOC763264"/>
</dbReference>
<dbReference type="Gene3D" id="4.10.400.10">
    <property type="entry name" value="Low-density Lipoprotein Receptor"/>
    <property type="match status" value="1"/>
</dbReference>
<dbReference type="Gene3D" id="2.60.120.290">
    <property type="entry name" value="Spermadhesin, CUB domain"/>
    <property type="match status" value="1"/>
</dbReference>
<dbReference type="PANTHER" id="PTHR24652:SF69">
    <property type="entry name" value="CUB DOMAIN-CONTAINING PROTEIN"/>
    <property type="match status" value="1"/>
</dbReference>
<accession>A0A7M7N810</accession>
<evidence type="ECO:0000313" key="5">
    <source>
        <dbReference type="EnsemblMetazoa" id="XP_030831811"/>
    </source>
</evidence>
<evidence type="ECO:0000313" key="6">
    <source>
        <dbReference type="Proteomes" id="UP000007110"/>
    </source>
</evidence>
<dbReference type="InterPro" id="IPR036055">
    <property type="entry name" value="LDL_receptor-like_sf"/>
</dbReference>
<feature type="domain" description="CUB" evidence="4">
    <location>
        <begin position="6"/>
        <end position="143"/>
    </location>
</feature>
<dbReference type="CDD" id="cd00041">
    <property type="entry name" value="CUB"/>
    <property type="match status" value="1"/>
</dbReference>
<dbReference type="InParanoid" id="A0A7M7N810"/>
<protein>
    <recommendedName>
        <fullName evidence="4">CUB domain-containing protein</fullName>
    </recommendedName>
</protein>
<dbReference type="Proteomes" id="UP000007110">
    <property type="component" value="Unassembled WGS sequence"/>
</dbReference>
<dbReference type="OrthoDB" id="6514358at2759"/>
<keyword evidence="3" id="KW-0812">Transmembrane</keyword>
<dbReference type="PANTHER" id="PTHR24652">
    <property type="entry name" value="LOW-DENSITY LIPOPROTEIN RECEPTOR CLASS A DOMAIN-CONTAINING PROTEIN 2"/>
    <property type="match status" value="1"/>
</dbReference>
<dbReference type="AlphaFoldDB" id="A0A7M7N810"/>
<comment type="caution">
    <text evidence="2">Lacks conserved residue(s) required for the propagation of feature annotation.</text>
</comment>
<dbReference type="RefSeq" id="XP_030831811.1">
    <property type="nucleotide sequence ID" value="XM_030975951.1"/>
</dbReference>
<dbReference type="KEGG" id="spu:763264"/>
<dbReference type="InterPro" id="IPR000859">
    <property type="entry name" value="CUB_dom"/>
</dbReference>
<keyword evidence="6" id="KW-1185">Reference proteome</keyword>
<dbReference type="SUPFAM" id="SSF57424">
    <property type="entry name" value="LDL receptor-like module"/>
    <property type="match status" value="1"/>
</dbReference>
<evidence type="ECO:0000256" key="1">
    <source>
        <dbReference type="ARBA" id="ARBA00023157"/>
    </source>
</evidence>
<organism evidence="5 6">
    <name type="scientific">Strongylocentrotus purpuratus</name>
    <name type="common">Purple sea urchin</name>
    <dbReference type="NCBI Taxonomy" id="7668"/>
    <lineage>
        <taxon>Eukaryota</taxon>
        <taxon>Metazoa</taxon>
        <taxon>Echinodermata</taxon>
        <taxon>Eleutherozoa</taxon>
        <taxon>Echinozoa</taxon>
        <taxon>Echinoidea</taxon>
        <taxon>Euechinoidea</taxon>
        <taxon>Echinacea</taxon>
        <taxon>Camarodonta</taxon>
        <taxon>Echinidea</taxon>
        <taxon>Strongylocentrotidae</taxon>
        <taxon>Strongylocentrotus</taxon>
    </lineage>
</organism>
<dbReference type="InterPro" id="IPR035914">
    <property type="entry name" value="Sperma_CUB_dom_sf"/>
</dbReference>
<sequence>MPSETCGYIVDRGDQFKLSSIRDPATDITTSDQAVAPYVPSYPDSVDCEISFRTTPDKRFFMRITHFQLELSTRCQNDALLLYDGSSSNEGQLVNNLSPNGLCGLTLSLPNYFYSTGNDVTVRFKTNERNNSYSGFVMLLTPYRLPADGANCTEDEMTCKLSGKCFTKDAYCNSVNQCEDSSDEPGLSACQSSSSRLCGNHMMGLVLALFITYIFTAANHVIYTPRHSSTTDPTF</sequence>
<evidence type="ECO:0000259" key="4">
    <source>
        <dbReference type="PROSITE" id="PS01180"/>
    </source>
</evidence>
<evidence type="ECO:0000256" key="2">
    <source>
        <dbReference type="PROSITE-ProRule" id="PRU00124"/>
    </source>
</evidence>
<name>A0A7M7N810_STRPU</name>
<keyword evidence="1" id="KW-1015">Disulfide bond</keyword>
<dbReference type="GeneID" id="763264"/>
<dbReference type="SMART" id="SM00192">
    <property type="entry name" value="LDLa"/>
    <property type="match status" value="1"/>
</dbReference>
<evidence type="ECO:0000256" key="3">
    <source>
        <dbReference type="SAM" id="Phobius"/>
    </source>
</evidence>
<dbReference type="OMA" id="FTKDAYC"/>
<dbReference type="Pfam" id="PF00431">
    <property type="entry name" value="CUB"/>
    <property type="match status" value="1"/>
</dbReference>
<dbReference type="SUPFAM" id="SSF49854">
    <property type="entry name" value="Spermadhesin, CUB domain"/>
    <property type="match status" value="1"/>
</dbReference>
<dbReference type="InterPro" id="IPR042333">
    <property type="entry name" value="LRAD2/Mig-13-like"/>
</dbReference>
<feature type="transmembrane region" description="Helical" evidence="3">
    <location>
        <begin position="202"/>
        <end position="223"/>
    </location>
</feature>
<dbReference type="SMART" id="SM00042">
    <property type="entry name" value="CUB"/>
    <property type="match status" value="1"/>
</dbReference>
<reference evidence="6" key="1">
    <citation type="submission" date="2015-02" db="EMBL/GenBank/DDBJ databases">
        <title>Genome sequencing for Strongylocentrotus purpuratus.</title>
        <authorList>
            <person name="Murali S."/>
            <person name="Liu Y."/>
            <person name="Vee V."/>
            <person name="English A."/>
            <person name="Wang M."/>
            <person name="Skinner E."/>
            <person name="Han Y."/>
            <person name="Muzny D.M."/>
            <person name="Worley K.C."/>
            <person name="Gibbs R.A."/>
        </authorList>
    </citation>
    <scope>NUCLEOTIDE SEQUENCE</scope>
</reference>
<dbReference type="PROSITE" id="PS50068">
    <property type="entry name" value="LDLRA_2"/>
    <property type="match status" value="1"/>
</dbReference>